<comment type="caution">
    <text evidence="3">The sequence shown here is derived from an EMBL/GenBank/DDBJ whole genome shotgun (WGS) entry which is preliminary data.</text>
</comment>
<keyword evidence="1" id="KW-0175">Coiled coil</keyword>
<protein>
    <recommendedName>
        <fullName evidence="2">RNA polymerase sigma factor 54 DNA-binding domain-containing protein</fullName>
    </recommendedName>
</protein>
<dbReference type="EMBL" id="BOPZ01000017">
    <property type="protein sequence ID" value="GIM29442.1"/>
    <property type="molecule type" value="Genomic_DNA"/>
</dbReference>
<proteinExistence type="predicted"/>
<feature type="domain" description="RNA polymerase sigma factor 54 DNA-binding" evidence="2">
    <location>
        <begin position="3"/>
        <end position="50"/>
    </location>
</feature>
<dbReference type="GO" id="GO:0001216">
    <property type="term" value="F:DNA-binding transcription activator activity"/>
    <property type="evidence" value="ECO:0007669"/>
    <property type="project" value="InterPro"/>
</dbReference>
<name>A0A919RZQ1_9CLOT</name>
<evidence type="ECO:0000313" key="3">
    <source>
        <dbReference type="EMBL" id="GIM29442.1"/>
    </source>
</evidence>
<feature type="coiled-coil region" evidence="1">
    <location>
        <begin position="92"/>
        <end position="122"/>
    </location>
</feature>
<evidence type="ECO:0000256" key="1">
    <source>
        <dbReference type="SAM" id="Coils"/>
    </source>
</evidence>
<gene>
    <name evidence="3" type="ORF">CPJCM30710_21080</name>
</gene>
<dbReference type="InterPro" id="IPR007634">
    <property type="entry name" value="RNA_pol_sigma_54_DNA-bd"/>
</dbReference>
<evidence type="ECO:0000259" key="2">
    <source>
        <dbReference type="Pfam" id="PF04552"/>
    </source>
</evidence>
<evidence type="ECO:0000313" key="4">
    <source>
        <dbReference type="Proteomes" id="UP000679179"/>
    </source>
</evidence>
<dbReference type="Proteomes" id="UP000679179">
    <property type="component" value="Unassembled WGS sequence"/>
</dbReference>
<accession>A0A919RZQ1</accession>
<sequence>MKDILELIKKEDRKNPLTDEEISKILGITRGEVIKLRDSLNIGDSRERRKEILESEMKRVLESSPHISEREMTKRLNEIGFDISRNIVSRYIKNMQEQILFYQQENENINTELNKNEKEQSNTVINSAFSGLIGAYGSLKSKVELNLENVKVEYFVVVQA</sequence>
<dbReference type="Pfam" id="PF04552">
    <property type="entry name" value="Sigma54_DBD"/>
    <property type="match status" value="1"/>
</dbReference>
<dbReference type="AlphaFoldDB" id="A0A919RZQ1"/>
<keyword evidence="4" id="KW-1185">Reference proteome</keyword>
<reference evidence="3" key="1">
    <citation type="submission" date="2021-03" db="EMBL/GenBank/DDBJ databases">
        <title>Taxonomic study of Clostridium polyendosporum from meadow-gley soil under rice.</title>
        <authorList>
            <person name="Kobayashi H."/>
            <person name="Tanizawa Y."/>
            <person name="Yagura M."/>
        </authorList>
    </citation>
    <scope>NUCLEOTIDE SEQUENCE</scope>
    <source>
        <strain evidence="3">JCM 30710</strain>
    </source>
</reference>
<organism evidence="3 4">
    <name type="scientific">Clostridium polyendosporum</name>
    <dbReference type="NCBI Taxonomy" id="69208"/>
    <lineage>
        <taxon>Bacteria</taxon>
        <taxon>Bacillati</taxon>
        <taxon>Bacillota</taxon>
        <taxon>Clostridia</taxon>
        <taxon>Eubacteriales</taxon>
        <taxon>Clostridiaceae</taxon>
        <taxon>Clostridium</taxon>
    </lineage>
</organism>
<dbReference type="Gene3D" id="1.10.10.60">
    <property type="entry name" value="Homeodomain-like"/>
    <property type="match status" value="1"/>
</dbReference>